<name>F8MSB6_NEUT8</name>
<proteinExistence type="predicted"/>
<keyword evidence="3" id="KW-1185">Reference proteome</keyword>
<dbReference type="HOGENOM" id="CLU_1578964_0_0_1"/>
<organism evidence="2 3">
    <name type="scientific">Neurospora tetrasperma (strain FGSC 2508 / ATCC MYA-4615 / P0657)</name>
    <dbReference type="NCBI Taxonomy" id="510951"/>
    <lineage>
        <taxon>Eukaryota</taxon>
        <taxon>Fungi</taxon>
        <taxon>Dikarya</taxon>
        <taxon>Ascomycota</taxon>
        <taxon>Pezizomycotina</taxon>
        <taxon>Sordariomycetes</taxon>
        <taxon>Sordariomycetidae</taxon>
        <taxon>Sordariales</taxon>
        <taxon>Sordariaceae</taxon>
        <taxon>Neurospora</taxon>
    </lineage>
</organism>
<dbReference type="EMBL" id="GL891306">
    <property type="protein sequence ID" value="EGO55057.1"/>
    <property type="molecule type" value="Genomic_DNA"/>
</dbReference>
<reference evidence="3" key="1">
    <citation type="journal article" date="2011" name="Genetics">
        <title>Massive changes in genome architecture accompany the transition to self-fertility in the filamentous fungus Neurospora tetrasperma.</title>
        <authorList>
            <person name="Ellison C.E."/>
            <person name="Stajich J.E."/>
            <person name="Jacobson D.J."/>
            <person name="Natvig D.O."/>
            <person name="Lapidus A."/>
            <person name="Foster B."/>
            <person name="Aerts A."/>
            <person name="Riley R."/>
            <person name="Lindquist E.A."/>
            <person name="Grigoriev I.V."/>
            <person name="Taylor J.W."/>
        </authorList>
    </citation>
    <scope>NUCLEOTIDE SEQUENCE [LARGE SCALE GENOMIC DNA]</scope>
    <source>
        <strain evidence="3">FGSC 2508 / P0657</strain>
    </source>
</reference>
<dbReference type="Proteomes" id="UP000008065">
    <property type="component" value="Unassembled WGS sequence"/>
</dbReference>
<dbReference type="VEuPathDB" id="FungiDB:NEUTE1DRAFT_147696"/>
<evidence type="ECO:0000313" key="2">
    <source>
        <dbReference type="EMBL" id="EGO55057.1"/>
    </source>
</evidence>
<dbReference type="KEGG" id="nte:NEUTE1DRAFT147696"/>
<dbReference type="AlphaFoldDB" id="F8MSB6"/>
<feature type="compositionally biased region" description="Polar residues" evidence="1">
    <location>
        <begin position="1"/>
        <end position="30"/>
    </location>
</feature>
<gene>
    <name evidence="2" type="ORF">NEUTE1DRAFT_147696</name>
</gene>
<evidence type="ECO:0000313" key="3">
    <source>
        <dbReference type="Proteomes" id="UP000008065"/>
    </source>
</evidence>
<accession>F8MSB6</accession>
<feature type="region of interest" description="Disordered" evidence="1">
    <location>
        <begin position="1"/>
        <end position="49"/>
    </location>
</feature>
<sequence>MRSFTNQPQVTASKSSSLAAPSNDQAPTSNGGSGGNIQVPVPTAPGSSFHRLNRRLTAERPDSAQFTALSSPWDHIADRYCGLEGEGRVSEVAKDVAGGDEEGDKMMLLLMELVSGGIGGFDSQRYAKGRMQLARKEKRKEGSDASMVSVNAIWDTQSSDEGHQAKKIL</sequence>
<protein>
    <submittedName>
        <fullName evidence="2">Uncharacterized protein</fullName>
    </submittedName>
</protein>
<dbReference type="RefSeq" id="XP_009852937.1">
    <property type="nucleotide sequence ID" value="XM_009854635.1"/>
</dbReference>
<dbReference type="GeneID" id="20826865"/>
<evidence type="ECO:0000256" key="1">
    <source>
        <dbReference type="SAM" id="MobiDB-lite"/>
    </source>
</evidence>